<feature type="domain" description="HMG box" evidence="4">
    <location>
        <begin position="60"/>
        <end position="128"/>
    </location>
</feature>
<dbReference type="PROSITE" id="PS50118">
    <property type="entry name" value="HMG_BOX_2"/>
    <property type="match status" value="1"/>
</dbReference>
<keyword evidence="3" id="KW-0539">Nucleus</keyword>
<dbReference type="GO" id="GO:0030154">
    <property type="term" value="P:cell differentiation"/>
    <property type="evidence" value="ECO:0007669"/>
    <property type="project" value="TreeGrafter"/>
</dbReference>
<organism evidence="5 6">
    <name type="scientific">Paraglomus brasilianum</name>
    <dbReference type="NCBI Taxonomy" id="144538"/>
    <lineage>
        <taxon>Eukaryota</taxon>
        <taxon>Fungi</taxon>
        <taxon>Fungi incertae sedis</taxon>
        <taxon>Mucoromycota</taxon>
        <taxon>Glomeromycotina</taxon>
        <taxon>Glomeromycetes</taxon>
        <taxon>Paraglomerales</taxon>
        <taxon>Paraglomeraceae</taxon>
        <taxon>Paraglomus</taxon>
    </lineage>
</organism>
<name>A0A9N8WJD9_9GLOM</name>
<dbReference type="AlphaFoldDB" id="A0A9N8WJD9"/>
<dbReference type="InterPro" id="IPR050140">
    <property type="entry name" value="SRY-related_HMG-box_TF-like"/>
</dbReference>
<dbReference type="SMART" id="SM00398">
    <property type="entry name" value="HMG"/>
    <property type="match status" value="1"/>
</dbReference>
<proteinExistence type="predicted"/>
<evidence type="ECO:0000259" key="4">
    <source>
        <dbReference type="PROSITE" id="PS50118"/>
    </source>
</evidence>
<dbReference type="GO" id="GO:0001228">
    <property type="term" value="F:DNA-binding transcription activator activity, RNA polymerase II-specific"/>
    <property type="evidence" value="ECO:0007669"/>
    <property type="project" value="TreeGrafter"/>
</dbReference>
<evidence type="ECO:0000313" key="6">
    <source>
        <dbReference type="Proteomes" id="UP000789739"/>
    </source>
</evidence>
<keyword evidence="6" id="KW-1185">Reference proteome</keyword>
<evidence type="ECO:0000313" key="5">
    <source>
        <dbReference type="EMBL" id="CAG8484657.1"/>
    </source>
</evidence>
<dbReference type="GO" id="GO:0005634">
    <property type="term" value="C:nucleus"/>
    <property type="evidence" value="ECO:0007669"/>
    <property type="project" value="UniProtKB-UniRule"/>
</dbReference>
<dbReference type="PANTHER" id="PTHR10270:SF161">
    <property type="entry name" value="SEX-DETERMINING REGION Y PROTEIN"/>
    <property type="match status" value="1"/>
</dbReference>
<sequence>MSIIPTTNANGQPPVSEAEQFGQMIEEVIEEVRRVYPNVHTTLSLKELLDPAEKKRAKGVPRPQNCFMLFRKDIRAKFSREGHGLSVAESSRVAADSWRDLPQEKKNFWHALYEVVKMQHAVKYPNYKYQPIRNKHPKKGRAGKAERSGTIVFSANEKSLNGYEREV</sequence>
<accession>A0A9N8WJD9</accession>
<evidence type="ECO:0000256" key="1">
    <source>
        <dbReference type="ARBA" id="ARBA00023125"/>
    </source>
</evidence>
<comment type="caution">
    <text evidence="5">The sequence shown here is derived from an EMBL/GenBank/DDBJ whole genome shotgun (WGS) entry which is preliminary data.</text>
</comment>
<dbReference type="InterPro" id="IPR036910">
    <property type="entry name" value="HMG_box_dom_sf"/>
</dbReference>
<evidence type="ECO:0000256" key="2">
    <source>
        <dbReference type="ARBA" id="ARBA00023163"/>
    </source>
</evidence>
<feature type="DNA-binding region" description="HMG box" evidence="3">
    <location>
        <begin position="60"/>
        <end position="128"/>
    </location>
</feature>
<reference evidence="5" key="1">
    <citation type="submission" date="2021-06" db="EMBL/GenBank/DDBJ databases">
        <authorList>
            <person name="Kallberg Y."/>
            <person name="Tangrot J."/>
            <person name="Rosling A."/>
        </authorList>
    </citation>
    <scope>NUCLEOTIDE SEQUENCE</scope>
    <source>
        <strain evidence="5">BR232B</strain>
    </source>
</reference>
<evidence type="ECO:0000256" key="3">
    <source>
        <dbReference type="PROSITE-ProRule" id="PRU00267"/>
    </source>
</evidence>
<dbReference type="Pfam" id="PF00505">
    <property type="entry name" value="HMG_box"/>
    <property type="match status" value="1"/>
</dbReference>
<dbReference type="GO" id="GO:0000978">
    <property type="term" value="F:RNA polymerase II cis-regulatory region sequence-specific DNA binding"/>
    <property type="evidence" value="ECO:0007669"/>
    <property type="project" value="TreeGrafter"/>
</dbReference>
<dbReference type="PANTHER" id="PTHR10270">
    <property type="entry name" value="SOX TRANSCRIPTION FACTOR"/>
    <property type="match status" value="1"/>
</dbReference>
<dbReference type="InterPro" id="IPR009071">
    <property type="entry name" value="HMG_box_dom"/>
</dbReference>
<dbReference type="EMBL" id="CAJVPI010000123">
    <property type="protein sequence ID" value="CAG8484657.1"/>
    <property type="molecule type" value="Genomic_DNA"/>
</dbReference>
<gene>
    <name evidence="5" type="ORF">PBRASI_LOCUS1767</name>
</gene>
<dbReference type="Proteomes" id="UP000789739">
    <property type="component" value="Unassembled WGS sequence"/>
</dbReference>
<dbReference type="OrthoDB" id="6247875at2759"/>
<dbReference type="CDD" id="cd01389">
    <property type="entry name" value="HMG-box_ROX1-like"/>
    <property type="match status" value="1"/>
</dbReference>
<protein>
    <submittedName>
        <fullName evidence="5">8519_t:CDS:1</fullName>
    </submittedName>
</protein>
<keyword evidence="1 3" id="KW-0238">DNA-binding</keyword>
<dbReference type="Gene3D" id="1.10.30.10">
    <property type="entry name" value="High mobility group box domain"/>
    <property type="match status" value="1"/>
</dbReference>
<dbReference type="SUPFAM" id="SSF47095">
    <property type="entry name" value="HMG-box"/>
    <property type="match status" value="1"/>
</dbReference>
<keyword evidence="2" id="KW-0804">Transcription</keyword>